<dbReference type="InParanoid" id="A0A2H3CXM8"/>
<feature type="compositionally biased region" description="Acidic residues" evidence="1">
    <location>
        <begin position="185"/>
        <end position="199"/>
    </location>
</feature>
<proteinExistence type="predicted"/>
<dbReference type="Proteomes" id="UP000217790">
    <property type="component" value="Unassembled WGS sequence"/>
</dbReference>
<organism evidence="2 3">
    <name type="scientific">Armillaria gallica</name>
    <name type="common">Bulbous honey fungus</name>
    <name type="synonym">Armillaria bulbosa</name>
    <dbReference type="NCBI Taxonomy" id="47427"/>
    <lineage>
        <taxon>Eukaryota</taxon>
        <taxon>Fungi</taxon>
        <taxon>Dikarya</taxon>
        <taxon>Basidiomycota</taxon>
        <taxon>Agaricomycotina</taxon>
        <taxon>Agaricomycetes</taxon>
        <taxon>Agaricomycetidae</taxon>
        <taxon>Agaricales</taxon>
        <taxon>Marasmiineae</taxon>
        <taxon>Physalacriaceae</taxon>
        <taxon>Armillaria</taxon>
    </lineage>
</organism>
<keyword evidence="3" id="KW-1185">Reference proteome</keyword>
<reference evidence="3" key="1">
    <citation type="journal article" date="2017" name="Nat. Ecol. Evol.">
        <title>Genome expansion and lineage-specific genetic innovations in the forest pathogenic fungi Armillaria.</title>
        <authorList>
            <person name="Sipos G."/>
            <person name="Prasanna A.N."/>
            <person name="Walter M.C."/>
            <person name="O'Connor E."/>
            <person name="Balint B."/>
            <person name="Krizsan K."/>
            <person name="Kiss B."/>
            <person name="Hess J."/>
            <person name="Varga T."/>
            <person name="Slot J."/>
            <person name="Riley R."/>
            <person name="Boka B."/>
            <person name="Rigling D."/>
            <person name="Barry K."/>
            <person name="Lee J."/>
            <person name="Mihaltcheva S."/>
            <person name="LaButti K."/>
            <person name="Lipzen A."/>
            <person name="Waldron R."/>
            <person name="Moloney N.M."/>
            <person name="Sperisen C."/>
            <person name="Kredics L."/>
            <person name="Vagvoelgyi C."/>
            <person name="Patrignani A."/>
            <person name="Fitzpatrick D."/>
            <person name="Nagy I."/>
            <person name="Doyle S."/>
            <person name="Anderson J.B."/>
            <person name="Grigoriev I.V."/>
            <person name="Gueldener U."/>
            <person name="Muensterkoetter M."/>
            <person name="Nagy L.G."/>
        </authorList>
    </citation>
    <scope>NUCLEOTIDE SEQUENCE [LARGE SCALE GENOMIC DNA]</scope>
    <source>
        <strain evidence="3">Ar21-2</strain>
    </source>
</reference>
<feature type="region of interest" description="Disordered" evidence="1">
    <location>
        <begin position="163"/>
        <end position="218"/>
    </location>
</feature>
<gene>
    <name evidence="2" type="ORF">ARMGADRAFT_1085436</name>
</gene>
<evidence type="ECO:0000313" key="3">
    <source>
        <dbReference type="Proteomes" id="UP000217790"/>
    </source>
</evidence>
<dbReference type="EMBL" id="KZ293677">
    <property type="protein sequence ID" value="PBK87765.1"/>
    <property type="molecule type" value="Genomic_DNA"/>
</dbReference>
<name>A0A2H3CXM8_ARMGA</name>
<accession>A0A2H3CXM8</accession>
<dbReference type="OrthoDB" id="3086865at2759"/>
<evidence type="ECO:0000313" key="2">
    <source>
        <dbReference type="EMBL" id="PBK87765.1"/>
    </source>
</evidence>
<feature type="compositionally biased region" description="Basic and acidic residues" evidence="1">
    <location>
        <begin position="171"/>
        <end position="184"/>
    </location>
</feature>
<sequence>MLCQHEEPLAACADCHSWRHCSCWLSAGDLQEVHDNLLPLAQAAHPFVEMHDCNFMVSDCQIRPLLDVLHEAYEMHTTVLCNLLQAFSSVEGQHDTDAMIKFACEYPIGHRLMIDMGLITDEDGLLQKVFDPQFRHYYPCPLQLHSEKSPEPSFPAFTVVRDKKKKKKRRMSEAAEKAVKHVSEDEQADDDQVESDLIDQLEPSPLHPSMAASSSHRA</sequence>
<evidence type="ECO:0000256" key="1">
    <source>
        <dbReference type="SAM" id="MobiDB-lite"/>
    </source>
</evidence>
<dbReference type="AlphaFoldDB" id="A0A2H3CXM8"/>
<protein>
    <submittedName>
        <fullName evidence="2">Uncharacterized protein</fullName>
    </submittedName>
</protein>